<dbReference type="GO" id="GO:0015288">
    <property type="term" value="F:porin activity"/>
    <property type="evidence" value="ECO:0007669"/>
    <property type="project" value="TreeGrafter"/>
</dbReference>
<evidence type="ECO:0000313" key="8">
    <source>
        <dbReference type="EMBL" id="ATX79097.1"/>
    </source>
</evidence>
<proteinExistence type="predicted"/>
<feature type="coiled-coil region" evidence="6">
    <location>
        <begin position="369"/>
        <end position="439"/>
    </location>
</feature>
<comment type="subcellular location">
    <subcellularLocation>
        <location evidence="1">Cell outer membrane</location>
    </subcellularLocation>
</comment>
<dbReference type="GO" id="GO:1990281">
    <property type="term" value="C:efflux pump complex"/>
    <property type="evidence" value="ECO:0007669"/>
    <property type="project" value="TreeGrafter"/>
</dbReference>
<dbReference type="OrthoDB" id="5289443at2"/>
<keyword evidence="2" id="KW-1134">Transmembrane beta strand</keyword>
<keyword evidence="4" id="KW-0472">Membrane</keyword>
<dbReference type="PANTHER" id="PTHR30026:SF20">
    <property type="entry name" value="OUTER MEMBRANE PROTEIN TOLC"/>
    <property type="match status" value="1"/>
</dbReference>
<dbReference type="KEGG" id="maes:Ga0123461_0671"/>
<dbReference type="Gene3D" id="1.20.1600.10">
    <property type="entry name" value="Outer membrane efflux proteins (OEP)"/>
    <property type="match status" value="1"/>
</dbReference>
<feature type="signal peptide" evidence="7">
    <location>
        <begin position="1"/>
        <end position="24"/>
    </location>
</feature>
<evidence type="ECO:0000256" key="6">
    <source>
        <dbReference type="SAM" id="Coils"/>
    </source>
</evidence>
<evidence type="ECO:0000256" key="3">
    <source>
        <dbReference type="ARBA" id="ARBA00022692"/>
    </source>
</evidence>
<evidence type="ECO:0000313" key="9">
    <source>
        <dbReference type="Proteomes" id="UP000231701"/>
    </source>
</evidence>
<gene>
    <name evidence="8" type="ORF">Ga0123461_0671</name>
</gene>
<dbReference type="RefSeq" id="WP_100277028.1">
    <property type="nucleotide sequence ID" value="NZ_CP018799.1"/>
</dbReference>
<dbReference type="InterPro" id="IPR051906">
    <property type="entry name" value="TolC-like"/>
</dbReference>
<dbReference type="AlphaFoldDB" id="A0A2K8KW71"/>
<keyword evidence="9" id="KW-1185">Reference proteome</keyword>
<evidence type="ECO:0000256" key="5">
    <source>
        <dbReference type="ARBA" id="ARBA00023237"/>
    </source>
</evidence>
<sequence>MNPSFNRIIVTTLLLSAWAMPAAAEEMDLKTAIERVISSHPDLDVSLIDRQIAQTDSRRVEGMLDPVVTARIGASEETVPTSSSFQPSETRLGQLSASIAKPLASGGTLGANFNYIRTSQAYPPSPLAAQLSSFNPAYRNQINLNYRHPLLKGSDRPDYSQSLIASEAGVRAANMQQLVTARILALKATNAWFQLASDDINIRIADQAVQRANELLNYQQVREKFGLIETADRLQAEALLAGRKTDLQRARARRASSLNNLNMLMRRAPESAIDIRIEATDERTAPEMHTAMAIAEQKRAELKLLKAQMDAAEAQLMIARDGDNMKLNLVAEVGTRALDTSAAGAAAGGLSANDHYASLSVELSEVLGRNSARATMAKAELQRQRVNAQLRSTMEQIRSDLATAITALRNGKPTLLAARKQSEAEKRKFRAEMKRYREGRSDTATLVQFEGELARAELNADLQALTLQLASRQLLWAQGNLLESLHIDIANSHGQ</sequence>
<evidence type="ECO:0000256" key="4">
    <source>
        <dbReference type="ARBA" id="ARBA00023136"/>
    </source>
</evidence>
<feature type="chain" id="PRO_5014719948" evidence="7">
    <location>
        <begin position="25"/>
        <end position="495"/>
    </location>
</feature>
<evidence type="ECO:0000256" key="7">
    <source>
        <dbReference type="SAM" id="SignalP"/>
    </source>
</evidence>
<dbReference type="Proteomes" id="UP000231701">
    <property type="component" value="Chromosome"/>
</dbReference>
<dbReference type="GO" id="GO:0009279">
    <property type="term" value="C:cell outer membrane"/>
    <property type="evidence" value="ECO:0007669"/>
    <property type="project" value="UniProtKB-SubCell"/>
</dbReference>
<keyword evidence="7" id="KW-0732">Signal</keyword>
<accession>A0A2K8KW71</accession>
<organism evidence="8 9">
    <name type="scientific">Mariprofundus aestuarium</name>
    <dbReference type="NCBI Taxonomy" id="1921086"/>
    <lineage>
        <taxon>Bacteria</taxon>
        <taxon>Pseudomonadati</taxon>
        <taxon>Pseudomonadota</taxon>
        <taxon>Candidatius Mariprofundia</taxon>
        <taxon>Mariprofundales</taxon>
        <taxon>Mariprofundaceae</taxon>
        <taxon>Mariprofundus</taxon>
    </lineage>
</organism>
<dbReference type="EMBL" id="CP018799">
    <property type="protein sequence ID" value="ATX79097.1"/>
    <property type="molecule type" value="Genomic_DNA"/>
</dbReference>
<evidence type="ECO:0000256" key="1">
    <source>
        <dbReference type="ARBA" id="ARBA00004442"/>
    </source>
</evidence>
<dbReference type="GO" id="GO:0015562">
    <property type="term" value="F:efflux transmembrane transporter activity"/>
    <property type="evidence" value="ECO:0007669"/>
    <property type="project" value="InterPro"/>
</dbReference>
<dbReference type="PANTHER" id="PTHR30026">
    <property type="entry name" value="OUTER MEMBRANE PROTEIN TOLC"/>
    <property type="match status" value="1"/>
</dbReference>
<evidence type="ECO:0000256" key="2">
    <source>
        <dbReference type="ARBA" id="ARBA00022452"/>
    </source>
</evidence>
<keyword evidence="5" id="KW-0998">Cell outer membrane</keyword>
<protein>
    <submittedName>
        <fullName evidence="8">Outer membrane efflux protein</fullName>
    </submittedName>
</protein>
<keyword evidence="6" id="KW-0175">Coiled coil</keyword>
<keyword evidence="3" id="KW-0812">Transmembrane</keyword>
<name>A0A2K8KW71_MARES</name>
<dbReference type="SUPFAM" id="SSF56954">
    <property type="entry name" value="Outer membrane efflux proteins (OEP)"/>
    <property type="match status" value="1"/>
</dbReference>
<feature type="coiled-coil region" evidence="6">
    <location>
        <begin position="295"/>
        <end position="322"/>
    </location>
</feature>
<reference evidence="8 9" key="1">
    <citation type="submission" date="2016-12" db="EMBL/GenBank/DDBJ databases">
        <title>Isolation and genomic insights into novel planktonic Zetaproteobacteria from stratified waters of the Chesapeake Bay.</title>
        <authorList>
            <person name="McAllister S.M."/>
            <person name="Kato S."/>
            <person name="Chan C.S."/>
            <person name="Chiu B.K."/>
            <person name="Field E.K."/>
        </authorList>
    </citation>
    <scope>NUCLEOTIDE SEQUENCE [LARGE SCALE GENOMIC DNA]</scope>
    <source>
        <strain evidence="8 9">CP-5</strain>
    </source>
</reference>